<feature type="compositionally biased region" description="Gly residues" evidence="4">
    <location>
        <begin position="680"/>
        <end position="701"/>
    </location>
</feature>
<feature type="region of interest" description="Disordered" evidence="4">
    <location>
        <begin position="665"/>
        <end position="702"/>
    </location>
</feature>
<dbReference type="InterPro" id="IPR002015">
    <property type="entry name" value="Proteasome/cyclosome_rpt"/>
</dbReference>
<accession>A0A7S1C4U1</accession>
<dbReference type="Gene3D" id="1.25.10.10">
    <property type="entry name" value="Leucine-rich Repeat Variant"/>
    <property type="match status" value="1"/>
</dbReference>
<feature type="compositionally biased region" description="Basic and acidic residues" evidence="4">
    <location>
        <begin position="22"/>
        <end position="32"/>
    </location>
</feature>
<evidence type="ECO:0000256" key="4">
    <source>
        <dbReference type="SAM" id="MobiDB-lite"/>
    </source>
</evidence>
<dbReference type="InterPro" id="IPR041433">
    <property type="entry name" value="RPN1_C"/>
</dbReference>
<name>A0A7S1C4U1_9STRA</name>
<evidence type="ECO:0000256" key="1">
    <source>
        <dbReference type="ARBA" id="ARBA00005460"/>
    </source>
</evidence>
<feature type="domain" description="RPN1 N-terminal" evidence="5">
    <location>
        <begin position="73"/>
        <end position="384"/>
    </location>
</feature>
<evidence type="ECO:0000256" key="2">
    <source>
        <dbReference type="ARBA" id="ARBA00022737"/>
    </source>
</evidence>
<dbReference type="EMBL" id="HBFS01001710">
    <property type="protein sequence ID" value="CAD8907993.1"/>
    <property type="molecule type" value="Transcribed_RNA"/>
</dbReference>
<feature type="compositionally biased region" description="Basic residues" evidence="4">
    <location>
        <begin position="36"/>
        <end position="46"/>
    </location>
</feature>
<feature type="compositionally biased region" description="Basic and acidic residues" evidence="4">
    <location>
        <begin position="665"/>
        <end position="678"/>
    </location>
</feature>
<evidence type="ECO:0000259" key="6">
    <source>
        <dbReference type="Pfam" id="PF18051"/>
    </source>
</evidence>
<dbReference type="InterPro" id="IPR011989">
    <property type="entry name" value="ARM-like"/>
</dbReference>
<dbReference type="SUPFAM" id="SSF48371">
    <property type="entry name" value="ARM repeat"/>
    <property type="match status" value="1"/>
</dbReference>
<evidence type="ECO:0008006" key="8">
    <source>
        <dbReference type="Google" id="ProtNLM"/>
    </source>
</evidence>
<dbReference type="GO" id="GO:0005634">
    <property type="term" value="C:nucleus"/>
    <property type="evidence" value="ECO:0007669"/>
    <property type="project" value="TreeGrafter"/>
</dbReference>
<keyword evidence="3" id="KW-0647">Proteasome</keyword>
<proteinExistence type="inferred from homology"/>
<feature type="domain" description="26S proteasome non-ATPase regulatory subunit RPN1 C-terminal" evidence="6">
    <location>
        <begin position="918"/>
        <end position="968"/>
    </location>
</feature>
<protein>
    <recommendedName>
        <fullName evidence="8">26S proteasome regulatory subunit RPN1</fullName>
    </recommendedName>
</protein>
<comment type="similarity">
    <text evidence="1">Belongs to the proteasome subunit S2 family.</text>
</comment>
<sequence length="977" mass="104484">MADDGGEEGERMAEAIKVPSKGGEKGEEKEGGPSKGKGKDKKGGKKGPKDDMEIKKEELSEEDAALKERLVSAVERLKSGESDAKQAEDVELLSKEIREATASMSSVPKPLKFLSPHYDAIKLYYEGLPADGPNTKAAADLMAVLSMALGSSEARDTLKYHMAGSNKDVAKWGHEFVRALSGQVGDEWGERTQADPPRDTSDLLPLVGDIVPFFMTHNGEAEAIDLLMETDKLRSLTEGFGDGSAPLSDSLDDRNFERVCTYLLRCADFAADEDELAELMDVALTLYRNNGKLPDALRVALRMNNFDTAKELLLGATDSGMRLQMAFILGRHRAFLAIDDDVDDKEALDQAMGNVLLSKQFLELVAELDVAEPKTPDDIYKTHLADTAFGGGGTEAPKSAKGNLASTYVNAFVNACYGADKLVVMDGDAEKKSTWIYENKDHGVMAAAASAGMIVQWAVEEKVNDLDKFWGASDGHVRAGARLAVGLCCTGVQDTESDICYAMLEEVLAEGTDASHDEKVCAVLGMGFAYAGTAREDVIELLTPYVADTGASANIELVAMAAYALGLVCVGTANEDTISVIGDRLTGEDTTAVELDHALSRHMALGLALHFLGRGADADAMIMVLETMEHPVGKFAVVLMRACAYAGTGNVLQVQQMLHICAEHPDADAEGSEEKKTDGAGAGAGAGGATDGGDGSEGGGTATKQADEIRQAMAVLGLGMVAMGEDLGTEMTRRMTEHLLQYGDVAVRRMVPLSIALQNLSDPHEYSVVETLSKLTHDHDGETAQNAIFGLGLVGAGTNHSRIAQILRQLTVFYKSEPQQLFMTRIAQGLLHMGKGLLTINPYHSDRFLLSRVAFAGIMGTVLCGIDLASTLHSKFHTLLFSLSTAMNPRMLFMVDEADLTKPLTTEVRVGNAMDTAGQPGRPKTISGFQTHNAPVLMGAEQRAEISDPEHLEALTSVLEGVVIVRAKEPEEAAETT</sequence>
<evidence type="ECO:0000313" key="7">
    <source>
        <dbReference type="EMBL" id="CAD8907993.1"/>
    </source>
</evidence>
<gene>
    <name evidence="7" type="ORF">BSP0115_LOCUS1190</name>
</gene>
<evidence type="ECO:0000259" key="5">
    <source>
        <dbReference type="Pfam" id="PF17781"/>
    </source>
</evidence>
<dbReference type="InterPro" id="IPR016024">
    <property type="entry name" value="ARM-type_fold"/>
</dbReference>
<organism evidence="7">
    <name type="scientific">Bicosoecida sp. CB-2014</name>
    <dbReference type="NCBI Taxonomy" id="1486930"/>
    <lineage>
        <taxon>Eukaryota</taxon>
        <taxon>Sar</taxon>
        <taxon>Stramenopiles</taxon>
        <taxon>Bigyra</taxon>
        <taxon>Opalozoa</taxon>
        <taxon>Bicosoecida</taxon>
    </lineage>
</organism>
<keyword evidence="2" id="KW-0677">Repeat</keyword>
<reference evidence="7" key="1">
    <citation type="submission" date="2021-01" db="EMBL/GenBank/DDBJ databases">
        <authorList>
            <person name="Corre E."/>
            <person name="Pelletier E."/>
            <person name="Niang G."/>
            <person name="Scheremetjew M."/>
            <person name="Finn R."/>
            <person name="Kale V."/>
            <person name="Holt S."/>
            <person name="Cochrane G."/>
            <person name="Meng A."/>
            <person name="Brown T."/>
            <person name="Cohen L."/>
        </authorList>
    </citation>
    <scope>NUCLEOTIDE SEQUENCE</scope>
    <source>
        <strain evidence="7">Ms1</strain>
    </source>
</reference>
<dbReference type="GO" id="GO:0043161">
    <property type="term" value="P:proteasome-mediated ubiquitin-dependent protein catabolic process"/>
    <property type="evidence" value="ECO:0007669"/>
    <property type="project" value="TreeGrafter"/>
</dbReference>
<dbReference type="GO" id="GO:0008540">
    <property type="term" value="C:proteasome regulatory particle, base subcomplex"/>
    <property type="evidence" value="ECO:0007669"/>
    <property type="project" value="TreeGrafter"/>
</dbReference>
<dbReference type="GO" id="GO:0034515">
    <property type="term" value="C:proteasome storage granule"/>
    <property type="evidence" value="ECO:0007669"/>
    <property type="project" value="TreeGrafter"/>
</dbReference>
<dbReference type="PANTHER" id="PTHR10943:SF1">
    <property type="entry name" value="26S PROTEASOME NON-ATPASE REGULATORY SUBUNIT 2"/>
    <property type="match status" value="1"/>
</dbReference>
<dbReference type="Pfam" id="PF18051">
    <property type="entry name" value="RPN1_C"/>
    <property type="match status" value="1"/>
</dbReference>
<dbReference type="InterPro" id="IPR040892">
    <property type="entry name" value="RPN1_N"/>
</dbReference>
<dbReference type="PIRSF" id="PIRSF015965">
    <property type="entry name" value="26S_Psome_Rpn1"/>
    <property type="match status" value="1"/>
</dbReference>
<dbReference type="GO" id="GO:0030234">
    <property type="term" value="F:enzyme regulator activity"/>
    <property type="evidence" value="ECO:0007669"/>
    <property type="project" value="InterPro"/>
</dbReference>
<dbReference type="AlphaFoldDB" id="A0A7S1C4U1"/>
<feature type="region of interest" description="Disordered" evidence="4">
    <location>
        <begin position="1"/>
        <end position="65"/>
    </location>
</feature>
<dbReference type="InterPro" id="IPR016643">
    <property type="entry name" value="26S_Psome_Rpn1"/>
</dbReference>
<dbReference type="GO" id="GO:0042176">
    <property type="term" value="P:regulation of protein catabolic process"/>
    <property type="evidence" value="ECO:0007669"/>
    <property type="project" value="InterPro"/>
</dbReference>
<evidence type="ECO:0000256" key="3">
    <source>
        <dbReference type="ARBA" id="ARBA00022942"/>
    </source>
</evidence>
<dbReference type="Pfam" id="PF17781">
    <property type="entry name" value="RPN1_RPN2_N"/>
    <property type="match status" value="1"/>
</dbReference>
<dbReference type="Pfam" id="PF01851">
    <property type="entry name" value="PC_rep"/>
    <property type="match status" value="1"/>
</dbReference>
<feature type="compositionally biased region" description="Basic and acidic residues" evidence="4">
    <location>
        <begin position="47"/>
        <end position="65"/>
    </location>
</feature>
<dbReference type="PANTHER" id="PTHR10943">
    <property type="entry name" value="26S PROTEASOME NON-ATPASE REGULATORY SUBUNIT"/>
    <property type="match status" value="1"/>
</dbReference>